<dbReference type="SMART" id="SM00044">
    <property type="entry name" value="CYCc"/>
    <property type="match status" value="1"/>
</dbReference>
<sequence>MPLSWQCASCEHQNAAGARFCSVCGQTSAKEFPEDREAADPVKASAKPQVERRRLTVMFVDLVGSTALGTRLDPEDLREAISAHHNCVTNLVTENGGYVARYIGDGILAYFGYPSAHEDDAECAVRSGLLAVEAVHRLSTPAGPAGSLSCRVGIATGIAVIGAIVDGDRDSQTAVGETPNFAARLQAIADTGAVVIDEATRRLTGEIFQYRRLGPLDLKGLAGPVTAWAVTKENIIESRFRALRSIETPLVGRMEEKSLLLRRWEQVLAGQGVMCLLIGEAGVGKSRLISVLEDASQEGDRLPPLQFSCSAHQQDAPLYPIIRHIELAAKIEGGDSMSVRSQKLALLLAEYGATEIDGFLIGDLLSISMPAPSLPLDLSARKKRDMTLASIIRLLRMQTAQSARLAVFEDLHWADQVTLDLIDRLVDEIDQFPLMVIASGRLEFRPPWITRPQVTHLMLTGLDRRHAALLVGAVAGEHALSAEIIDEIVSRSDGVPLHIEELTKSVLEIQLDQLKVGVGRSLVPPSLHASLTARLDRHPDAKEVAQTASVIGREFSFDVLRSISDLDEGVLIAALNELTAAGLVNGRGYAPESAYSFKHALVQNAAYDSILRNRRRHLHLRLALLLEGAAEHSPVTNAEALALHFEEAGEPERSIKYYLLAAEKASGRSALAEKASHLKNALRQQELLPSEAQSAERELMLQLQLGRALIDLRGSGSAEVLTCYERARALGLRTGDAVSLLRVYDGLINYYFTHSDAESLSRCAADIRNLHQDTNLSGSRSDVMSLRAAGLAHFIRGQFSETCDVLSRLLTDYEVDRDGPEANLASRDMKASMYTIMGMSQTAMGYPESGCDTAMKGVRHAESLNHVITLVLAMRRACVQRIMSRDVEGCAALSARLLEVNRDHETFLGKREGGFFQSWALSRTQASVSHLEAMRRHIAELDEAGHSVILPFFMAVAAEVHHEQAQHAEAFMLLERAFQLVELTGETWCKSEIMRMRALVCAASATERDLWLAQAIAIARGQGARLWELRAAAAQAACWHAESKMDAAYKILSPALSGVTEGQSTLEFKTASKLLARIKADVGASCMSGNDAED</sequence>
<dbReference type="EMBL" id="LJYG01000108">
    <property type="protein sequence ID" value="KRQ03557.1"/>
    <property type="molecule type" value="Genomic_DNA"/>
</dbReference>
<evidence type="ECO:0000256" key="3">
    <source>
        <dbReference type="ARBA" id="ARBA00022771"/>
    </source>
</evidence>
<comment type="caution">
    <text evidence="7">The sequence shown here is derived from an EMBL/GenBank/DDBJ whole genome shotgun (WGS) entry which is preliminary data.</text>
</comment>
<dbReference type="GO" id="GO:0008270">
    <property type="term" value="F:zinc ion binding"/>
    <property type="evidence" value="ECO:0007669"/>
    <property type="project" value="UniProtKB-KW"/>
</dbReference>
<keyword evidence="3" id="KW-0863">Zinc-finger</keyword>
<accession>A0A0R3D8F4</accession>
<dbReference type="PANTHER" id="PTHR16305:SF28">
    <property type="entry name" value="GUANYLATE CYCLASE DOMAIN-CONTAINING PROTEIN"/>
    <property type="match status" value="1"/>
</dbReference>
<evidence type="ECO:0000259" key="6">
    <source>
        <dbReference type="PROSITE" id="PS50125"/>
    </source>
</evidence>
<dbReference type="CDD" id="cd07302">
    <property type="entry name" value="CHD"/>
    <property type="match status" value="1"/>
</dbReference>
<dbReference type="PANTHER" id="PTHR16305">
    <property type="entry name" value="TESTICULAR SOLUBLE ADENYLYL CYCLASE"/>
    <property type="match status" value="1"/>
</dbReference>
<dbReference type="InterPro" id="IPR041664">
    <property type="entry name" value="AAA_16"/>
</dbReference>
<dbReference type="InterPro" id="IPR029787">
    <property type="entry name" value="Nucleotide_cyclase"/>
</dbReference>
<evidence type="ECO:0000313" key="7">
    <source>
        <dbReference type="EMBL" id="KRQ03557.1"/>
    </source>
</evidence>
<evidence type="ECO:0000256" key="5">
    <source>
        <dbReference type="ARBA" id="ARBA00022840"/>
    </source>
</evidence>
<dbReference type="Proteomes" id="UP000051936">
    <property type="component" value="Unassembled WGS sequence"/>
</dbReference>
<dbReference type="Pfam" id="PF00211">
    <property type="entry name" value="Guanylate_cyc"/>
    <property type="match status" value="1"/>
</dbReference>
<dbReference type="GO" id="GO:0035556">
    <property type="term" value="P:intracellular signal transduction"/>
    <property type="evidence" value="ECO:0007669"/>
    <property type="project" value="InterPro"/>
</dbReference>
<evidence type="ECO:0000313" key="8">
    <source>
        <dbReference type="Proteomes" id="UP000051936"/>
    </source>
</evidence>
<keyword evidence="8" id="KW-1185">Reference proteome</keyword>
<dbReference type="SUPFAM" id="SSF55073">
    <property type="entry name" value="Nucleotide cyclase"/>
    <property type="match status" value="1"/>
</dbReference>
<proteinExistence type="predicted"/>
<dbReference type="GO" id="GO:0005524">
    <property type="term" value="F:ATP binding"/>
    <property type="evidence" value="ECO:0007669"/>
    <property type="project" value="UniProtKB-KW"/>
</dbReference>
<dbReference type="GO" id="GO:0004016">
    <property type="term" value="F:adenylate cyclase activity"/>
    <property type="evidence" value="ECO:0007669"/>
    <property type="project" value="UniProtKB-ARBA"/>
</dbReference>
<name>A0A0R3D8F4_9BRAD</name>
<dbReference type="AlphaFoldDB" id="A0A0R3D8F4"/>
<feature type="domain" description="Guanylate cyclase" evidence="6">
    <location>
        <begin position="56"/>
        <end position="186"/>
    </location>
</feature>
<keyword evidence="2" id="KW-0547">Nucleotide-binding</keyword>
<reference evidence="7 8" key="1">
    <citation type="submission" date="2015-09" db="EMBL/GenBank/DDBJ databases">
        <title>Draft Genome Sequence of Bradyrhizobium manausense Strain BR 3351T, a Novel Symbiotic Nitrogen-Fixing Alphaproteobacterium Isolated from Brazilian Amazon Rain Forest.</title>
        <authorList>
            <person name="De Araujo J.L."/>
            <person name="Zilli J.E."/>
        </authorList>
    </citation>
    <scope>NUCLEOTIDE SEQUENCE [LARGE SCALE GENOMIC DNA]</scope>
    <source>
        <strain evidence="7 8">BR3351</strain>
    </source>
</reference>
<dbReference type="GO" id="GO:0005737">
    <property type="term" value="C:cytoplasm"/>
    <property type="evidence" value="ECO:0007669"/>
    <property type="project" value="TreeGrafter"/>
</dbReference>
<keyword evidence="1" id="KW-0479">Metal-binding</keyword>
<dbReference type="PROSITE" id="PS01358">
    <property type="entry name" value="ZF_RANBP2_1"/>
    <property type="match status" value="1"/>
</dbReference>
<dbReference type="PROSITE" id="PS50125">
    <property type="entry name" value="GUANYLATE_CYCLASE_2"/>
    <property type="match status" value="1"/>
</dbReference>
<organism evidence="7 8">
    <name type="scientific">Bradyrhizobium manausense</name>
    <dbReference type="NCBI Taxonomy" id="989370"/>
    <lineage>
        <taxon>Bacteria</taxon>
        <taxon>Pseudomonadati</taxon>
        <taxon>Pseudomonadota</taxon>
        <taxon>Alphaproteobacteria</taxon>
        <taxon>Hyphomicrobiales</taxon>
        <taxon>Nitrobacteraceae</taxon>
        <taxon>Bradyrhizobium</taxon>
    </lineage>
</organism>
<dbReference type="Pfam" id="PF13191">
    <property type="entry name" value="AAA_16"/>
    <property type="match status" value="1"/>
</dbReference>
<evidence type="ECO:0000256" key="1">
    <source>
        <dbReference type="ARBA" id="ARBA00022723"/>
    </source>
</evidence>
<dbReference type="InterPro" id="IPR001876">
    <property type="entry name" value="Znf_RanBP2"/>
</dbReference>
<evidence type="ECO:0000256" key="4">
    <source>
        <dbReference type="ARBA" id="ARBA00022833"/>
    </source>
</evidence>
<evidence type="ECO:0000256" key="2">
    <source>
        <dbReference type="ARBA" id="ARBA00022741"/>
    </source>
</evidence>
<dbReference type="InterPro" id="IPR027417">
    <property type="entry name" value="P-loop_NTPase"/>
</dbReference>
<dbReference type="Gene3D" id="3.30.70.1230">
    <property type="entry name" value="Nucleotide cyclase"/>
    <property type="match status" value="1"/>
</dbReference>
<protein>
    <recommendedName>
        <fullName evidence="6">Guanylate cyclase domain-containing protein</fullName>
    </recommendedName>
</protein>
<keyword evidence="5" id="KW-0067">ATP-binding</keyword>
<dbReference type="InterPro" id="IPR001054">
    <property type="entry name" value="A/G_cyclase"/>
</dbReference>
<dbReference type="GO" id="GO:0009190">
    <property type="term" value="P:cyclic nucleotide biosynthetic process"/>
    <property type="evidence" value="ECO:0007669"/>
    <property type="project" value="InterPro"/>
</dbReference>
<dbReference type="SUPFAM" id="SSF52540">
    <property type="entry name" value="P-loop containing nucleoside triphosphate hydrolases"/>
    <property type="match status" value="1"/>
</dbReference>
<gene>
    <name evidence="7" type="ORF">AOQ71_33250</name>
</gene>
<dbReference type="STRING" id="989370.AOQ71_33250"/>
<keyword evidence="4" id="KW-0862">Zinc</keyword>